<name>A0ABP8PVE4_9ACTN</name>
<evidence type="ECO:0000313" key="2">
    <source>
        <dbReference type="EMBL" id="GAA4493796.1"/>
    </source>
</evidence>
<sequence length="67" mass="6760">MVSELITNAVQEVAELAADIRDMLDSSEASTGAHTWPKAGMACVADLTAPEARPRPGGATPPGLGVG</sequence>
<dbReference type="Proteomes" id="UP001500503">
    <property type="component" value="Unassembled WGS sequence"/>
</dbReference>
<keyword evidence="3" id="KW-1185">Reference proteome</keyword>
<gene>
    <name evidence="2" type="ORF">GCM10023191_031850</name>
</gene>
<evidence type="ECO:0000313" key="3">
    <source>
        <dbReference type="Proteomes" id="UP001500503"/>
    </source>
</evidence>
<comment type="caution">
    <text evidence="2">The sequence shown here is derived from an EMBL/GenBank/DDBJ whole genome shotgun (WGS) entry which is preliminary data.</text>
</comment>
<accession>A0ABP8PVE4</accession>
<organism evidence="2 3">
    <name type="scientific">Actinoallomurus oryzae</name>
    <dbReference type="NCBI Taxonomy" id="502180"/>
    <lineage>
        <taxon>Bacteria</taxon>
        <taxon>Bacillati</taxon>
        <taxon>Actinomycetota</taxon>
        <taxon>Actinomycetes</taxon>
        <taxon>Streptosporangiales</taxon>
        <taxon>Thermomonosporaceae</taxon>
        <taxon>Actinoallomurus</taxon>
    </lineage>
</organism>
<dbReference type="EMBL" id="BAABHF010000019">
    <property type="protein sequence ID" value="GAA4493796.1"/>
    <property type="molecule type" value="Genomic_DNA"/>
</dbReference>
<proteinExistence type="predicted"/>
<reference evidence="3" key="1">
    <citation type="journal article" date="2019" name="Int. J. Syst. Evol. Microbiol.">
        <title>The Global Catalogue of Microorganisms (GCM) 10K type strain sequencing project: providing services to taxonomists for standard genome sequencing and annotation.</title>
        <authorList>
            <consortium name="The Broad Institute Genomics Platform"/>
            <consortium name="The Broad Institute Genome Sequencing Center for Infectious Disease"/>
            <person name="Wu L."/>
            <person name="Ma J."/>
        </authorList>
    </citation>
    <scope>NUCLEOTIDE SEQUENCE [LARGE SCALE GENOMIC DNA]</scope>
    <source>
        <strain evidence="3">JCM 17933</strain>
    </source>
</reference>
<feature type="compositionally biased region" description="Low complexity" evidence="1">
    <location>
        <begin position="48"/>
        <end position="67"/>
    </location>
</feature>
<evidence type="ECO:0000256" key="1">
    <source>
        <dbReference type="SAM" id="MobiDB-lite"/>
    </source>
</evidence>
<dbReference type="RefSeq" id="WP_345463931.1">
    <property type="nucleotide sequence ID" value="NZ_BAABHF010000019.1"/>
</dbReference>
<protein>
    <submittedName>
        <fullName evidence="2">Uncharacterized protein</fullName>
    </submittedName>
</protein>
<feature type="region of interest" description="Disordered" evidence="1">
    <location>
        <begin position="47"/>
        <end position="67"/>
    </location>
</feature>